<name>A0ABN2W0G7_9ACTN</name>
<dbReference type="EMBL" id="BAAAPE010000009">
    <property type="protein sequence ID" value="GAA2079786.1"/>
    <property type="molecule type" value="Genomic_DNA"/>
</dbReference>
<evidence type="ECO:0000313" key="2">
    <source>
        <dbReference type="Proteomes" id="UP001500016"/>
    </source>
</evidence>
<sequence>MHTSTDDCITAQYLDRYRRAAETTGDPDGLLPVTGAQRRFVVARYLDAGRRPDLVPLFFAFPRGSVDPERLREAAGYLAAAHPALRTRAHVVRGVPVQRLGAPGAEVSRVMPRPGEGAADALRRALAAWPADGPPMRLLLTDASAAETDGEGPMEILALALDHAVCDEQSLGQLSADLADAYRHRLGPGDVPAARAEADAAAYAEAVALQLEAERRASAPEALAYWTRRLDLGRVTGRAAFVPDTVRPAGAVRARLALPPGHARAVAFPALLDACGIAARALSGEEHVPLLGYPWGGRPAKAAPVLGCFLNTVVHPAVPRRDASPAAADEAATTWWDDLDHADAPYDEVVRAVRAAGVPWTGSLDGLLTFEDLHRRPPLRLGDAEGREIHIDGRPLQAPFTVAVSYGTDLLVRMAWDRGALPDARAEAAFDLLITALHAHLGPHAG</sequence>
<proteinExistence type="predicted"/>
<keyword evidence="2" id="KW-1185">Reference proteome</keyword>
<evidence type="ECO:0008006" key="3">
    <source>
        <dbReference type="Google" id="ProtNLM"/>
    </source>
</evidence>
<protein>
    <recommendedName>
        <fullName evidence="3">Non-ribosomal peptide synthetase</fullName>
    </recommendedName>
</protein>
<organism evidence="1 2">
    <name type="scientific">Streptomyces albiaxialis</name>
    <dbReference type="NCBI Taxonomy" id="329523"/>
    <lineage>
        <taxon>Bacteria</taxon>
        <taxon>Bacillati</taxon>
        <taxon>Actinomycetota</taxon>
        <taxon>Actinomycetes</taxon>
        <taxon>Kitasatosporales</taxon>
        <taxon>Streptomycetaceae</taxon>
        <taxon>Streptomyces</taxon>
    </lineage>
</organism>
<evidence type="ECO:0000313" key="1">
    <source>
        <dbReference type="EMBL" id="GAA2079786.1"/>
    </source>
</evidence>
<dbReference type="SUPFAM" id="SSF52777">
    <property type="entry name" value="CoA-dependent acyltransferases"/>
    <property type="match status" value="2"/>
</dbReference>
<reference evidence="1 2" key="1">
    <citation type="journal article" date="2019" name="Int. J. Syst. Evol. Microbiol.">
        <title>The Global Catalogue of Microorganisms (GCM) 10K type strain sequencing project: providing services to taxonomists for standard genome sequencing and annotation.</title>
        <authorList>
            <consortium name="The Broad Institute Genomics Platform"/>
            <consortium name="The Broad Institute Genome Sequencing Center for Infectious Disease"/>
            <person name="Wu L."/>
            <person name="Ma J."/>
        </authorList>
    </citation>
    <scope>NUCLEOTIDE SEQUENCE [LARGE SCALE GENOMIC DNA]</scope>
    <source>
        <strain evidence="1 2">JCM 15478</strain>
    </source>
</reference>
<dbReference type="PANTHER" id="PTHR45527:SF1">
    <property type="entry name" value="FATTY ACID SYNTHASE"/>
    <property type="match status" value="1"/>
</dbReference>
<accession>A0ABN2W0G7</accession>
<dbReference type="InterPro" id="IPR023213">
    <property type="entry name" value="CAT-like_dom_sf"/>
</dbReference>
<gene>
    <name evidence="1" type="ORF">GCM10009801_37630</name>
</gene>
<dbReference type="Proteomes" id="UP001500016">
    <property type="component" value="Unassembled WGS sequence"/>
</dbReference>
<dbReference type="PANTHER" id="PTHR45527">
    <property type="entry name" value="NONRIBOSOMAL PEPTIDE SYNTHETASE"/>
    <property type="match status" value="1"/>
</dbReference>
<dbReference type="Gene3D" id="3.30.559.30">
    <property type="entry name" value="Nonribosomal peptide synthetase, condensation domain"/>
    <property type="match status" value="1"/>
</dbReference>
<dbReference type="RefSeq" id="WP_344529572.1">
    <property type="nucleotide sequence ID" value="NZ_BAAAPE010000009.1"/>
</dbReference>
<dbReference type="Gene3D" id="3.30.559.10">
    <property type="entry name" value="Chloramphenicol acetyltransferase-like domain"/>
    <property type="match status" value="1"/>
</dbReference>
<comment type="caution">
    <text evidence="1">The sequence shown here is derived from an EMBL/GenBank/DDBJ whole genome shotgun (WGS) entry which is preliminary data.</text>
</comment>